<organism evidence="1 2">
    <name type="scientific">Lactuca saligna</name>
    <name type="common">Willowleaf lettuce</name>
    <dbReference type="NCBI Taxonomy" id="75948"/>
    <lineage>
        <taxon>Eukaryota</taxon>
        <taxon>Viridiplantae</taxon>
        <taxon>Streptophyta</taxon>
        <taxon>Embryophyta</taxon>
        <taxon>Tracheophyta</taxon>
        <taxon>Spermatophyta</taxon>
        <taxon>Magnoliopsida</taxon>
        <taxon>eudicotyledons</taxon>
        <taxon>Gunneridae</taxon>
        <taxon>Pentapetalae</taxon>
        <taxon>asterids</taxon>
        <taxon>campanulids</taxon>
        <taxon>Asterales</taxon>
        <taxon>Asteraceae</taxon>
        <taxon>Cichorioideae</taxon>
        <taxon>Cichorieae</taxon>
        <taxon>Lactucinae</taxon>
        <taxon>Lactuca</taxon>
    </lineage>
</organism>
<dbReference type="PANTHER" id="PTHR38364">
    <property type="entry name" value="OSJNBA0022H21.9 PROTEIN"/>
    <property type="match status" value="1"/>
</dbReference>
<name>A0AA35YT40_LACSI</name>
<reference evidence="1" key="1">
    <citation type="submission" date="2023-04" db="EMBL/GenBank/DDBJ databases">
        <authorList>
            <person name="Vijverberg K."/>
            <person name="Xiong W."/>
            <person name="Schranz E."/>
        </authorList>
    </citation>
    <scope>NUCLEOTIDE SEQUENCE</scope>
</reference>
<evidence type="ECO:0000313" key="2">
    <source>
        <dbReference type="Proteomes" id="UP001177003"/>
    </source>
</evidence>
<proteinExistence type="predicted"/>
<sequence length="210" mass="24696">MEETTWEQRHHALTHILTHHTTTPSLHAQFFIATQIPCYLDWEYPPILCPKHHEFRWALSLFMKRVSVKKASWRSKCPYQLPQPLVLAKGVEEPKWGEEDKIQYVKKRLRRKRLHKPYTFMSWCYNPRVPNIACKLTKGAAIKIELKRFHHNDPIRRRIRVKMKMSKESKGGEEVIEPWTDCVEDFGGGVVGVGRVDAWCHCVREGELVG</sequence>
<protein>
    <submittedName>
        <fullName evidence="1">Uncharacterized protein</fullName>
    </submittedName>
</protein>
<keyword evidence="2" id="KW-1185">Reference proteome</keyword>
<dbReference type="AlphaFoldDB" id="A0AA35YT40"/>
<dbReference type="Proteomes" id="UP001177003">
    <property type="component" value="Chromosome 4"/>
</dbReference>
<evidence type="ECO:0000313" key="1">
    <source>
        <dbReference type="EMBL" id="CAI9279631.1"/>
    </source>
</evidence>
<dbReference type="EMBL" id="OX465080">
    <property type="protein sequence ID" value="CAI9279631.1"/>
    <property type="molecule type" value="Genomic_DNA"/>
</dbReference>
<accession>A0AA35YT40</accession>
<dbReference type="PANTHER" id="PTHR38364:SF1">
    <property type="entry name" value="OS04G0475300 PROTEIN"/>
    <property type="match status" value="1"/>
</dbReference>
<gene>
    <name evidence="1" type="ORF">LSALG_LOCUS19418</name>
</gene>